<keyword evidence="5" id="KW-1185">Reference proteome</keyword>
<dbReference type="SUPFAM" id="SSF52540">
    <property type="entry name" value="P-loop containing nucleoside triphosphate hydrolases"/>
    <property type="match status" value="1"/>
</dbReference>
<dbReference type="AlphaFoldDB" id="A0A0C3C499"/>
<dbReference type="OrthoDB" id="2970937at2759"/>
<dbReference type="EMBL" id="KN831775">
    <property type="protein sequence ID" value="KIM43685.1"/>
    <property type="molecule type" value="Genomic_DNA"/>
</dbReference>
<keyword evidence="2" id="KW-0812">Transmembrane</keyword>
<evidence type="ECO:0000259" key="3">
    <source>
        <dbReference type="Pfam" id="PF24883"/>
    </source>
</evidence>
<keyword evidence="2" id="KW-0472">Membrane</keyword>
<proteinExistence type="predicted"/>
<evidence type="ECO:0000256" key="2">
    <source>
        <dbReference type="SAM" id="Phobius"/>
    </source>
</evidence>
<name>A0A0C3C499_HEBCY</name>
<sequence>MSMFSEAAHTTITGGTFNATTVYTLDDARKGIELLGLKVAVGAAHNSAERYDPPQCRAHTRVAVLTKIMDWIEGRHNRRLRFTWLTGPAGTGKSAIAQTIAEACYEAGLLAASFFFSRVVADRNVDTFLIPTIAYQLVQSVPEIRGLVAKAVEQNPLLFSLSLQAQAFALIIQPLKEAAKDPILSIPLKDRPMLIILDGLDECGNPKSQRRILEVLSTTMTELSIAFPLLFLVASRTEEDIRSVFYTPALEPFTSFIFLGNEYRVDEDIRSLFVGEFSTIRMHHRARAQIPADWPSRQDIETLVKKSSGQFIYASTVIKFVESPNHLPHERLKAVLGLSTSKSDTPFTTLDGLYNQIFSAVVNLERAHEILGVMFLANLPELKAEALETFLSLDPGTVCLVLVDLHSVIDVPESRYSTIRVFHASLVDYLLDPSRSGRFGIHVGNAHALISQCFLKVLNTTDGDHGASPDYANSFGSRFFNHLILSSPTPALLDALYVMDLPQFLHRLSSIVLFGIIDVPGGVAEELQLQSLRRSHNTNLANLVNDFFFWFYDKQSPQYSQTLFANHSKTIDTWIRGQLSVETIALESRADRSLTLRSPVCFGDLAYAESIQAMLEDIYTSPAECIILSIVLARPEADYPVIRQFLADPGRAGSYFLDERRYVVLACGILTYIISRGLHNESPHPFQMVATILDGFSRIPPDKEIATSRPKNINDVIGDHRHRIALLLLSHVLPRASKAPQLAEHLKANPLLCTDPTDIFYAEKCAASKAREVYLMEYERTQAKSNPPSSGRHIIWPASIAIIILLVSTRLVFKTQA</sequence>
<dbReference type="STRING" id="686832.A0A0C3C499"/>
<evidence type="ECO:0000313" key="5">
    <source>
        <dbReference type="Proteomes" id="UP000053424"/>
    </source>
</evidence>
<organism evidence="4 5">
    <name type="scientific">Hebeloma cylindrosporum</name>
    <dbReference type="NCBI Taxonomy" id="76867"/>
    <lineage>
        <taxon>Eukaryota</taxon>
        <taxon>Fungi</taxon>
        <taxon>Dikarya</taxon>
        <taxon>Basidiomycota</taxon>
        <taxon>Agaricomycotina</taxon>
        <taxon>Agaricomycetes</taxon>
        <taxon>Agaricomycetidae</taxon>
        <taxon>Agaricales</taxon>
        <taxon>Agaricineae</taxon>
        <taxon>Hymenogastraceae</taxon>
        <taxon>Hebeloma</taxon>
    </lineage>
</organism>
<protein>
    <recommendedName>
        <fullName evidence="3">Nephrocystin 3-like N-terminal domain-containing protein</fullName>
    </recommendedName>
</protein>
<reference evidence="5" key="2">
    <citation type="submission" date="2015-01" db="EMBL/GenBank/DDBJ databases">
        <title>Evolutionary Origins and Diversification of the Mycorrhizal Mutualists.</title>
        <authorList>
            <consortium name="DOE Joint Genome Institute"/>
            <consortium name="Mycorrhizal Genomics Consortium"/>
            <person name="Kohler A."/>
            <person name="Kuo A."/>
            <person name="Nagy L.G."/>
            <person name="Floudas D."/>
            <person name="Copeland A."/>
            <person name="Barry K.W."/>
            <person name="Cichocki N."/>
            <person name="Veneault-Fourrey C."/>
            <person name="LaButti K."/>
            <person name="Lindquist E.A."/>
            <person name="Lipzen A."/>
            <person name="Lundell T."/>
            <person name="Morin E."/>
            <person name="Murat C."/>
            <person name="Riley R."/>
            <person name="Ohm R."/>
            <person name="Sun H."/>
            <person name="Tunlid A."/>
            <person name="Henrissat B."/>
            <person name="Grigoriev I.V."/>
            <person name="Hibbett D.S."/>
            <person name="Martin F."/>
        </authorList>
    </citation>
    <scope>NUCLEOTIDE SEQUENCE [LARGE SCALE GENOMIC DNA]</scope>
    <source>
        <strain evidence="5">h7</strain>
    </source>
</reference>
<dbReference type="PANTHER" id="PTHR10039:SF14">
    <property type="entry name" value="NACHT DOMAIN-CONTAINING PROTEIN"/>
    <property type="match status" value="1"/>
</dbReference>
<feature type="domain" description="Nephrocystin 3-like N-terminal" evidence="3">
    <location>
        <begin position="68"/>
        <end position="236"/>
    </location>
</feature>
<dbReference type="Gene3D" id="3.40.50.300">
    <property type="entry name" value="P-loop containing nucleotide triphosphate hydrolases"/>
    <property type="match status" value="1"/>
</dbReference>
<dbReference type="InterPro" id="IPR056884">
    <property type="entry name" value="NPHP3-like_N"/>
</dbReference>
<dbReference type="PANTHER" id="PTHR10039">
    <property type="entry name" value="AMELOGENIN"/>
    <property type="match status" value="1"/>
</dbReference>
<reference evidence="4 5" key="1">
    <citation type="submission" date="2014-04" db="EMBL/GenBank/DDBJ databases">
        <authorList>
            <consortium name="DOE Joint Genome Institute"/>
            <person name="Kuo A."/>
            <person name="Gay G."/>
            <person name="Dore J."/>
            <person name="Kohler A."/>
            <person name="Nagy L.G."/>
            <person name="Floudas D."/>
            <person name="Copeland A."/>
            <person name="Barry K.W."/>
            <person name="Cichocki N."/>
            <person name="Veneault-Fourrey C."/>
            <person name="LaButti K."/>
            <person name="Lindquist E.A."/>
            <person name="Lipzen A."/>
            <person name="Lundell T."/>
            <person name="Morin E."/>
            <person name="Murat C."/>
            <person name="Sun H."/>
            <person name="Tunlid A."/>
            <person name="Henrissat B."/>
            <person name="Grigoriev I.V."/>
            <person name="Hibbett D.S."/>
            <person name="Martin F."/>
            <person name="Nordberg H.P."/>
            <person name="Cantor M.N."/>
            <person name="Hua S.X."/>
        </authorList>
    </citation>
    <scope>NUCLEOTIDE SEQUENCE [LARGE SCALE GENOMIC DNA]</scope>
    <source>
        <strain evidence="5">h7</strain>
    </source>
</reference>
<accession>A0A0C3C499</accession>
<evidence type="ECO:0000313" key="4">
    <source>
        <dbReference type="EMBL" id="KIM43685.1"/>
    </source>
</evidence>
<keyword evidence="1" id="KW-0677">Repeat</keyword>
<dbReference type="Pfam" id="PF24883">
    <property type="entry name" value="NPHP3_N"/>
    <property type="match status" value="1"/>
</dbReference>
<evidence type="ECO:0000256" key="1">
    <source>
        <dbReference type="ARBA" id="ARBA00022737"/>
    </source>
</evidence>
<feature type="transmembrane region" description="Helical" evidence="2">
    <location>
        <begin position="794"/>
        <end position="813"/>
    </location>
</feature>
<dbReference type="InterPro" id="IPR027417">
    <property type="entry name" value="P-loop_NTPase"/>
</dbReference>
<dbReference type="HOGENOM" id="CLU_000288_6_10_1"/>
<dbReference type="Proteomes" id="UP000053424">
    <property type="component" value="Unassembled WGS sequence"/>
</dbReference>
<keyword evidence="2" id="KW-1133">Transmembrane helix</keyword>
<gene>
    <name evidence="4" type="ORF">M413DRAFT_443594</name>
</gene>